<name>A0A7Y8GWH3_9BURK</name>
<evidence type="ECO:0000313" key="2">
    <source>
        <dbReference type="EMBL" id="NWF46150.1"/>
    </source>
</evidence>
<evidence type="ECO:0000256" key="1">
    <source>
        <dbReference type="SAM" id="Phobius"/>
    </source>
</evidence>
<protein>
    <submittedName>
        <fullName evidence="2">Uncharacterized protein</fullName>
    </submittedName>
</protein>
<keyword evidence="1" id="KW-0472">Membrane</keyword>
<proteinExistence type="predicted"/>
<keyword evidence="1" id="KW-0812">Transmembrane</keyword>
<dbReference type="EMBL" id="VYGV01000011">
    <property type="protein sequence ID" value="NWF46150.1"/>
    <property type="molecule type" value="Genomic_DNA"/>
</dbReference>
<keyword evidence="3" id="KW-1185">Reference proteome</keyword>
<sequence length="84" mass="9318">MEKNKQHEKELLLHMLFGTIIFLVLATAAVGLDLVAQWAVGIGVSQFTHQALSWTAHALLVVDLLLFASYTAKTSWLLIKELLS</sequence>
<dbReference type="RefSeq" id="WP_177136055.1">
    <property type="nucleotide sequence ID" value="NZ_VYGV01000011.1"/>
</dbReference>
<gene>
    <name evidence="2" type="ORF">F3K02_12930</name>
</gene>
<comment type="caution">
    <text evidence="2">The sequence shown here is derived from an EMBL/GenBank/DDBJ whole genome shotgun (WGS) entry which is preliminary data.</text>
</comment>
<organism evidence="2 3">
    <name type="scientific">Hydrogenophaga aromaticivorans</name>
    <dbReference type="NCBI Taxonomy" id="2610898"/>
    <lineage>
        <taxon>Bacteria</taxon>
        <taxon>Pseudomonadati</taxon>
        <taxon>Pseudomonadota</taxon>
        <taxon>Betaproteobacteria</taxon>
        <taxon>Burkholderiales</taxon>
        <taxon>Comamonadaceae</taxon>
        <taxon>Hydrogenophaga</taxon>
    </lineage>
</organism>
<accession>A0A7Y8GWH3</accession>
<evidence type="ECO:0000313" key="3">
    <source>
        <dbReference type="Proteomes" id="UP000545507"/>
    </source>
</evidence>
<keyword evidence="1" id="KW-1133">Transmembrane helix</keyword>
<dbReference type="AlphaFoldDB" id="A0A7Y8GWH3"/>
<feature type="transmembrane region" description="Helical" evidence="1">
    <location>
        <begin position="52"/>
        <end position="72"/>
    </location>
</feature>
<reference evidence="2 3" key="1">
    <citation type="submission" date="2019-09" db="EMBL/GenBank/DDBJ databases">
        <title>Hydrogenophaga aromatica sp. nov., isolated from a para-xylene-degrading enrichment culture.</title>
        <authorList>
            <person name="Tancsics A."/>
            <person name="Banerjee S."/>
        </authorList>
    </citation>
    <scope>NUCLEOTIDE SEQUENCE [LARGE SCALE GENOMIC DNA]</scope>
    <source>
        <strain evidence="2 3">D2P1</strain>
    </source>
</reference>
<feature type="transmembrane region" description="Helical" evidence="1">
    <location>
        <begin position="12"/>
        <end position="32"/>
    </location>
</feature>
<dbReference type="Proteomes" id="UP000545507">
    <property type="component" value="Unassembled WGS sequence"/>
</dbReference>